<proteinExistence type="predicted"/>
<feature type="transmembrane region" description="Helical" evidence="2">
    <location>
        <begin position="741"/>
        <end position="763"/>
    </location>
</feature>
<reference evidence="3 4" key="1">
    <citation type="journal article" date="2018" name="Sci. Rep.">
        <title>Raphidocelis subcapitata (=Pseudokirchneriella subcapitata) provides an insight into genome evolution and environmental adaptations in the Sphaeropleales.</title>
        <authorList>
            <person name="Suzuki S."/>
            <person name="Yamaguchi H."/>
            <person name="Nakajima N."/>
            <person name="Kawachi M."/>
        </authorList>
    </citation>
    <scope>NUCLEOTIDE SEQUENCE [LARGE SCALE GENOMIC DNA]</scope>
    <source>
        <strain evidence="3 4">NIES-35</strain>
    </source>
</reference>
<dbReference type="PANTHER" id="PTHR45725:SF18">
    <property type="entry name" value="ORC1-LIKE AAA ATPASE DOMAIN-CONTAINING PROTEIN"/>
    <property type="match status" value="1"/>
</dbReference>
<feature type="region of interest" description="Disordered" evidence="1">
    <location>
        <begin position="166"/>
        <end position="206"/>
    </location>
</feature>
<evidence type="ECO:0000313" key="4">
    <source>
        <dbReference type="Proteomes" id="UP000247498"/>
    </source>
</evidence>
<sequence>MDLPTEAGRGAPPGGGGGGAGPAAAPGTRTPRPYPQPFAVCIGSGWSKGAIELQLPLPTRVDVCVPLALAASLAAAGRSLRAVVGPPPDAGGGAPFSDTLLATAAALAVLAQDAQAAAGSGGADSLRRGAPGGADAQHVRLPLALPPLAQLEALGSAWLHTRLLAQPDSAPPLSPPPRATTARSDSGSGSGSGSGDASRSEAGTAAQPSAEVELAWWPLLLLPSAHACAEVQGLLPTAMQALAAAATMAEAGGGGGGGGTAGAGAEAAAAAARRSAAQPPPIGAVFAEHVQPLLLDIARALSGPQRGPQPQAAAGEPAVPAGAASSQPSSEAEALAAYAREVEELLLFLLGGGMQHTARAVVAAAERAGVAVANRQLLMGGPVAPTAVAALQQEEPATPTSAGPEVACFSTPPTAARLSRAPRLARLLPLRLSEREEDRGAAQEAAAEAAEAAAEASHIASWAARMAAAAAARAAALAAVATAGSRPLRVPPLQPLQQPQQRQPPQQPQSPTQPRPQPQLRGASGALVDACLRGFPDADEERAYAIWKTEAVRICLAPLLLVEALVVPLMLAAGLLAPPGGGLDYASRSLCLLVYAFSQLAALLLPLLLPLLHRLLGSNARAFLWLAARRDDVMCVLQAAATVAALWAASGPQQLLNHVLASLGSQPTFLAVYGQLIKAGSLQMSAKKTALCTCLRAVEYAVSIWLAWQRRRGEGAGSGATDAARLGAVAPKASTGEMGCAAVTMLLYGTLGLLIAAAGDWRLRGRWRSRSGRMHSPLLPPAPRAAVASPSPAGGRPSGSGWGGHKKHE</sequence>
<organism evidence="3 4">
    <name type="scientific">Raphidocelis subcapitata</name>
    <dbReference type="NCBI Taxonomy" id="307507"/>
    <lineage>
        <taxon>Eukaryota</taxon>
        <taxon>Viridiplantae</taxon>
        <taxon>Chlorophyta</taxon>
        <taxon>core chlorophytes</taxon>
        <taxon>Chlorophyceae</taxon>
        <taxon>CS clade</taxon>
        <taxon>Sphaeropleales</taxon>
        <taxon>Selenastraceae</taxon>
        <taxon>Raphidocelis</taxon>
    </lineage>
</organism>
<keyword evidence="2" id="KW-1133">Transmembrane helix</keyword>
<gene>
    <name evidence="3" type="ORF">Rsub_03834</name>
</gene>
<feature type="compositionally biased region" description="Low complexity" evidence="1">
    <location>
        <begin position="303"/>
        <end position="327"/>
    </location>
</feature>
<keyword evidence="4" id="KW-1185">Reference proteome</keyword>
<name>A0A2V0NUH2_9CHLO</name>
<dbReference type="InParanoid" id="A0A2V0NUH2"/>
<feature type="region of interest" description="Disordered" evidence="1">
    <location>
        <begin position="302"/>
        <end position="327"/>
    </location>
</feature>
<keyword evidence="2" id="KW-0472">Membrane</keyword>
<dbReference type="EMBL" id="BDRX01000021">
    <property type="protein sequence ID" value="GBF90979.1"/>
    <property type="molecule type" value="Genomic_DNA"/>
</dbReference>
<feature type="region of interest" description="Disordered" evidence="1">
    <location>
        <begin position="1"/>
        <end position="31"/>
    </location>
</feature>
<dbReference type="InterPro" id="IPR051425">
    <property type="entry name" value="Formin_Homology"/>
</dbReference>
<feature type="transmembrane region" description="Helical" evidence="2">
    <location>
        <begin position="592"/>
        <end position="612"/>
    </location>
</feature>
<feature type="compositionally biased region" description="Low complexity" evidence="1">
    <location>
        <begin position="784"/>
        <end position="795"/>
    </location>
</feature>
<evidence type="ECO:0000313" key="3">
    <source>
        <dbReference type="EMBL" id="GBF90979.1"/>
    </source>
</evidence>
<protein>
    <submittedName>
        <fullName evidence="3">Uncharacterized protein</fullName>
    </submittedName>
</protein>
<feature type="compositionally biased region" description="Pro residues" evidence="1">
    <location>
        <begin position="505"/>
        <end position="517"/>
    </location>
</feature>
<feature type="compositionally biased region" description="Low complexity" evidence="1">
    <location>
        <begin position="495"/>
        <end position="504"/>
    </location>
</feature>
<evidence type="ECO:0000256" key="2">
    <source>
        <dbReference type="SAM" id="Phobius"/>
    </source>
</evidence>
<feature type="compositionally biased region" description="Pro residues" evidence="1">
    <location>
        <begin position="169"/>
        <end position="178"/>
    </location>
</feature>
<evidence type="ECO:0000256" key="1">
    <source>
        <dbReference type="SAM" id="MobiDB-lite"/>
    </source>
</evidence>
<feature type="compositionally biased region" description="Low complexity" evidence="1">
    <location>
        <begin position="22"/>
        <end position="31"/>
    </location>
</feature>
<dbReference type="PANTHER" id="PTHR45725">
    <property type="entry name" value="FORMIN HOMOLOGY 2 FAMILY MEMBER"/>
    <property type="match status" value="1"/>
</dbReference>
<feature type="transmembrane region" description="Helical" evidence="2">
    <location>
        <begin position="551"/>
        <end position="572"/>
    </location>
</feature>
<feature type="region of interest" description="Disordered" evidence="1">
    <location>
        <begin position="773"/>
        <end position="809"/>
    </location>
</feature>
<accession>A0A2V0NUH2</accession>
<comment type="caution">
    <text evidence="3">The sequence shown here is derived from an EMBL/GenBank/DDBJ whole genome shotgun (WGS) entry which is preliminary data.</text>
</comment>
<keyword evidence="2" id="KW-0812">Transmembrane</keyword>
<feature type="region of interest" description="Disordered" evidence="1">
    <location>
        <begin position="488"/>
        <end position="521"/>
    </location>
</feature>
<dbReference type="AlphaFoldDB" id="A0A2V0NUH2"/>
<feature type="compositionally biased region" description="Gly residues" evidence="1">
    <location>
        <begin position="11"/>
        <end position="21"/>
    </location>
</feature>
<dbReference type="Proteomes" id="UP000247498">
    <property type="component" value="Unassembled WGS sequence"/>
</dbReference>